<dbReference type="InterPro" id="IPR006015">
    <property type="entry name" value="Universal_stress_UspA"/>
</dbReference>
<organism evidence="3">
    <name type="scientific">Thermosulfidibacter takaii</name>
    <dbReference type="NCBI Taxonomy" id="412593"/>
    <lineage>
        <taxon>Bacteria</taxon>
        <taxon>Pseudomonadati</taxon>
        <taxon>Thermosulfidibacterota</taxon>
        <taxon>Thermosulfidibacteria</taxon>
        <taxon>Thermosulfidibacterales</taxon>
        <taxon>Thermosulfidibacteraceae</taxon>
    </lineage>
</organism>
<comment type="similarity">
    <text evidence="1">Belongs to the universal stress protein A family.</text>
</comment>
<dbReference type="PRINTS" id="PR01438">
    <property type="entry name" value="UNVRSLSTRESS"/>
</dbReference>
<dbReference type="EMBL" id="DQWS01000003">
    <property type="protein sequence ID" value="HDD52454.1"/>
    <property type="molecule type" value="Genomic_DNA"/>
</dbReference>
<proteinExistence type="inferred from homology"/>
<dbReference type="Gene3D" id="3.40.50.620">
    <property type="entry name" value="HUPs"/>
    <property type="match status" value="1"/>
</dbReference>
<dbReference type="CDD" id="cd00293">
    <property type="entry name" value="USP-like"/>
    <property type="match status" value="1"/>
</dbReference>
<dbReference type="InterPro" id="IPR014729">
    <property type="entry name" value="Rossmann-like_a/b/a_fold"/>
</dbReference>
<reference evidence="3" key="1">
    <citation type="journal article" date="2020" name="mSystems">
        <title>Genome- and Community-Level Interaction Insights into Carbon Utilization and Element Cycling Functions of Hydrothermarchaeota in Hydrothermal Sediment.</title>
        <authorList>
            <person name="Zhou Z."/>
            <person name="Liu Y."/>
            <person name="Xu W."/>
            <person name="Pan J."/>
            <person name="Luo Z.H."/>
            <person name="Li M."/>
        </authorList>
    </citation>
    <scope>NUCLEOTIDE SEQUENCE [LARGE SCALE GENOMIC DNA]</scope>
    <source>
        <strain evidence="3">HyVt-115</strain>
    </source>
</reference>
<dbReference type="AlphaFoldDB" id="A0A7C0Y5L2"/>
<dbReference type="Proteomes" id="UP000885690">
    <property type="component" value="Unassembled WGS sequence"/>
</dbReference>
<sequence length="148" mass="16365">MGKEQVFKKILVAVDGSKGALNAAQLAARLARNEGSELLVLHVLDKLVLEELEKFMGRAPDALAKELQEQGWALLHSTEIMLRKYEVPVKLLLREGVPYQEIINTAGEEGVDLIVMGRLGKRGVKKILMGSSVFRVMEFSNIPVLVVD</sequence>
<protein>
    <submittedName>
        <fullName evidence="3">Universal stress protein</fullName>
    </submittedName>
</protein>
<evidence type="ECO:0000313" key="3">
    <source>
        <dbReference type="EMBL" id="HDD52454.1"/>
    </source>
</evidence>
<name>A0A7C0Y5L2_9BACT</name>
<feature type="domain" description="UspA" evidence="2">
    <location>
        <begin position="7"/>
        <end position="147"/>
    </location>
</feature>
<dbReference type="PANTHER" id="PTHR46268:SF6">
    <property type="entry name" value="UNIVERSAL STRESS PROTEIN UP12"/>
    <property type="match status" value="1"/>
</dbReference>
<dbReference type="SUPFAM" id="SSF52402">
    <property type="entry name" value="Adenine nucleotide alpha hydrolases-like"/>
    <property type="match status" value="1"/>
</dbReference>
<evidence type="ECO:0000256" key="1">
    <source>
        <dbReference type="ARBA" id="ARBA00008791"/>
    </source>
</evidence>
<evidence type="ECO:0000259" key="2">
    <source>
        <dbReference type="Pfam" id="PF00582"/>
    </source>
</evidence>
<comment type="caution">
    <text evidence="3">The sequence shown here is derived from an EMBL/GenBank/DDBJ whole genome shotgun (WGS) entry which is preliminary data.</text>
</comment>
<dbReference type="InterPro" id="IPR006016">
    <property type="entry name" value="UspA"/>
</dbReference>
<gene>
    <name evidence="3" type="ORF">ENF32_00075</name>
</gene>
<dbReference type="Pfam" id="PF00582">
    <property type="entry name" value="Usp"/>
    <property type="match status" value="1"/>
</dbReference>
<accession>A0A7C0Y5L2</accession>
<dbReference type="PANTHER" id="PTHR46268">
    <property type="entry name" value="STRESS RESPONSE PROTEIN NHAX"/>
    <property type="match status" value="1"/>
</dbReference>